<sequence length="416" mass="45150">MTPLDRDPPDRSRSPIIRRLLDDPRVAQARLGRRIGRLPYFTRVESATGPITHMEGREILNFGSNNYLGLANDPRVISAAQEATARWGAGVTGSRLLNGNLALHEELEEALRRFYGRTGAMVFPTGYAANLGLMSSLLGRHDRAYVDDEMHASVLDGIALARAHMKRFGHNDPEDLRAQAAGDTHAGICVVEGVYSMRGDRAPLRNFLDVCRSTKLALVVDEAHGLGTAGERGLGTVEDEGIVQDADFITITFSKSLGSCGGAIIADAEQIEALRINTRPFLFTAANTPASVAAALASLRILQAEPHLVRELKARVQSLRDALARHGIQPIPSDGPIVSVEVGADFDTLQAWRLLWNRGIYTNPVISPAVPPGRGLLRMSVMRTHEEQMVRTIADACADVFTDLQLSQEGRGKVAS</sequence>
<evidence type="ECO:0000313" key="6">
    <source>
        <dbReference type="EMBL" id="NMO16539.1"/>
    </source>
</evidence>
<dbReference type="SUPFAM" id="SSF53383">
    <property type="entry name" value="PLP-dependent transferases"/>
    <property type="match status" value="1"/>
</dbReference>
<dbReference type="Proteomes" id="UP000518300">
    <property type="component" value="Unassembled WGS sequence"/>
</dbReference>
<feature type="domain" description="Aminotransferase class I/classII large" evidence="5">
    <location>
        <begin position="58"/>
        <end position="395"/>
    </location>
</feature>
<gene>
    <name evidence="6" type="ORF">HG543_16980</name>
</gene>
<dbReference type="InterPro" id="IPR004839">
    <property type="entry name" value="Aminotransferase_I/II_large"/>
</dbReference>
<dbReference type="InterPro" id="IPR015424">
    <property type="entry name" value="PyrdxlP-dep_Trfase"/>
</dbReference>
<keyword evidence="7" id="KW-1185">Reference proteome</keyword>
<dbReference type="GO" id="GO:0030170">
    <property type="term" value="F:pyridoxal phosphate binding"/>
    <property type="evidence" value="ECO:0007669"/>
    <property type="project" value="InterPro"/>
</dbReference>
<dbReference type="Pfam" id="PF00155">
    <property type="entry name" value="Aminotran_1_2"/>
    <property type="match status" value="1"/>
</dbReference>
<dbReference type="InterPro" id="IPR050087">
    <property type="entry name" value="AON_synthase_class-II"/>
</dbReference>
<dbReference type="Gene3D" id="3.90.1150.10">
    <property type="entry name" value="Aspartate Aminotransferase, domain 1"/>
    <property type="match status" value="1"/>
</dbReference>
<evidence type="ECO:0000256" key="2">
    <source>
        <dbReference type="ARBA" id="ARBA00022679"/>
    </source>
</evidence>
<dbReference type="RefSeq" id="WP_169345829.1">
    <property type="nucleotide sequence ID" value="NZ_JABBJJ010000070.1"/>
</dbReference>
<dbReference type="InterPro" id="IPR015422">
    <property type="entry name" value="PyrdxlP-dep_Trfase_small"/>
</dbReference>
<evidence type="ECO:0000256" key="4">
    <source>
        <dbReference type="RuleBase" id="RU003693"/>
    </source>
</evidence>
<comment type="caution">
    <text evidence="6">The sequence shown here is derived from an EMBL/GenBank/DDBJ whole genome shotgun (WGS) entry which is preliminary data.</text>
</comment>
<proteinExistence type="inferred from homology"/>
<keyword evidence="2 6" id="KW-0808">Transferase</keyword>
<dbReference type="PROSITE" id="PS00599">
    <property type="entry name" value="AA_TRANSFER_CLASS_2"/>
    <property type="match status" value="1"/>
</dbReference>
<evidence type="ECO:0000313" key="7">
    <source>
        <dbReference type="Proteomes" id="UP000518300"/>
    </source>
</evidence>
<dbReference type="EMBL" id="JABBJJ010000070">
    <property type="protein sequence ID" value="NMO16539.1"/>
    <property type="molecule type" value="Genomic_DNA"/>
</dbReference>
<comment type="cofactor">
    <cofactor evidence="1 4">
        <name>pyridoxal 5'-phosphate</name>
        <dbReference type="ChEBI" id="CHEBI:597326"/>
    </cofactor>
</comment>
<organism evidence="6 7">
    <name type="scientific">Pyxidicoccus fallax</name>
    <dbReference type="NCBI Taxonomy" id="394095"/>
    <lineage>
        <taxon>Bacteria</taxon>
        <taxon>Pseudomonadati</taxon>
        <taxon>Myxococcota</taxon>
        <taxon>Myxococcia</taxon>
        <taxon>Myxococcales</taxon>
        <taxon>Cystobacterineae</taxon>
        <taxon>Myxococcaceae</taxon>
        <taxon>Pyxidicoccus</taxon>
    </lineage>
</organism>
<evidence type="ECO:0000256" key="3">
    <source>
        <dbReference type="ARBA" id="ARBA00022898"/>
    </source>
</evidence>
<protein>
    <submittedName>
        <fullName evidence="6">Pyridoxal phosphate-dependent aminotransferase family protein</fullName>
    </submittedName>
</protein>
<evidence type="ECO:0000259" key="5">
    <source>
        <dbReference type="Pfam" id="PF00155"/>
    </source>
</evidence>
<name>A0A848LC69_9BACT</name>
<dbReference type="AlphaFoldDB" id="A0A848LC69"/>
<keyword evidence="6" id="KW-0032">Aminotransferase</keyword>
<dbReference type="InterPro" id="IPR001917">
    <property type="entry name" value="Aminotrans_II_pyridoxalP_BS"/>
</dbReference>
<dbReference type="InterPro" id="IPR015421">
    <property type="entry name" value="PyrdxlP-dep_Trfase_major"/>
</dbReference>
<dbReference type="PANTHER" id="PTHR13693:SF3">
    <property type="entry name" value="LD36009P"/>
    <property type="match status" value="1"/>
</dbReference>
<evidence type="ECO:0000256" key="1">
    <source>
        <dbReference type="ARBA" id="ARBA00001933"/>
    </source>
</evidence>
<accession>A0A848LC69</accession>
<comment type="similarity">
    <text evidence="4">Belongs to the class-II pyridoxal-phosphate-dependent aminotransferase family.</text>
</comment>
<reference evidence="6 7" key="1">
    <citation type="submission" date="2020-04" db="EMBL/GenBank/DDBJ databases">
        <title>Draft genome of Pyxidicoccus fallax type strain.</title>
        <authorList>
            <person name="Whitworth D.E."/>
        </authorList>
    </citation>
    <scope>NUCLEOTIDE SEQUENCE [LARGE SCALE GENOMIC DNA]</scope>
    <source>
        <strain evidence="6 7">DSM 14698</strain>
    </source>
</reference>
<dbReference type="GO" id="GO:0008483">
    <property type="term" value="F:transaminase activity"/>
    <property type="evidence" value="ECO:0007669"/>
    <property type="project" value="UniProtKB-KW"/>
</dbReference>
<dbReference type="PANTHER" id="PTHR13693">
    <property type="entry name" value="CLASS II AMINOTRANSFERASE/8-AMINO-7-OXONONANOATE SYNTHASE"/>
    <property type="match status" value="1"/>
</dbReference>
<dbReference type="Gene3D" id="3.40.640.10">
    <property type="entry name" value="Type I PLP-dependent aspartate aminotransferase-like (Major domain)"/>
    <property type="match status" value="1"/>
</dbReference>
<keyword evidence="3 4" id="KW-0663">Pyridoxal phosphate</keyword>